<dbReference type="PROSITE" id="PS51450">
    <property type="entry name" value="LRR"/>
    <property type="match status" value="3"/>
</dbReference>
<proteinExistence type="predicted"/>
<dbReference type="AlphaFoldDB" id="A0A316GNK7"/>
<sequence length="618" mass="66706">MGAAEDAYAAALEEIARVKAAGGTELDLSEDRFAALNRLPPELTELTALQSLRLDGTRIADISHLTGLNELKVLWLNHTQVTDVTPLGDLTVLRSLDLSDTQVADISPLAGLIALQSLRLAGTPVADFSPLSGLKELQALSLESTKIEDISPLSCLTMLQVLLLDRTQVADISPLASIPGLQSLYLTRSQVADISPLAGLSALQSLWLDRTQIVDISPLAGLTALQLLGLNNTLVADVSPLSGLPALESLGLDGTQVADITPLAGLTALNRLKLSGTHVIDLRPLRDLAKLGESETANLWFHDTPALRDPELARLSAIEDDQTRTSQTLAYLRTLPPWPEPLPYGAEQTRTAAPAPDPALPLQVVDGAIDLLSAPLERPDDDPLRAALFDELEERVKDLIRISANQDDGIYREACRLRDRLHGGLSAMEPVRVHLCIETLRRAHRQLAPMADRDMVQTLAVVLDIGPGLTLGTPEVTLLLDRIRENQLLRRDQAEIEAETRLAEAIAESPLAAQQVASLARAAADGAVEDQFSGLRTPLVRNWLVILATSGIMQASVQGVVGNASYEALKWLAANADDALIIARFWGEPVMSWLVPILHRAREMTEAGRHLAGKVMRS</sequence>
<dbReference type="InterPro" id="IPR032675">
    <property type="entry name" value="LRR_dom_sf"/>
</dbReference>
<keyword evidence="1" id="KW-0433">Leucine-rich repeat</keyword>
<name>A0A316GNK7_9RHOB</name>
<dbReference type="Proteomes" id="UP000245708">
    <property type="component" value="Unassembled WGS sequence"/>
</dbReference>
<dbReference type="InterPro" id="IPR050836">
    <property type="entry name" value="SDS22/Internalin_LRR"/>
</dbReference>
<dbReference type="OrthoDB" id="7876957at2"/>
<evidence type="ECO:0000256" key="2">
    <source>
        <dbReference type="ARBA" id="ARBA00022737"/>
    </source>
</evidence>
<evidence type="ECO:0000313" key="5">
    <source>
        <dbReference type="Proteomes" id="UP000245708"/>
    </source>
</evidence>
<dbReference type="SMART" id="SM00369">
    <property type="entry name" value="LRR_TYP"/>
    <property type="match status" value="5"/>
</dbReference>
<dbReference type="InterPro" id="IPR055414">
    <property type="entry name" value="LRR_R13L4/SHOC2-like"/>
</dbReference>
<dbReference type="PANTHER" id="PTHR46652">
    <property type="entry name" value="LEUCINE-RICH REPEAT AND IQ DOMAIN-CONTAINING PROTEIN 1-RELATED"/>
    <property type="match status" value="1"/>
</dbReference>
<protein>
    <submittedName>
        <fullName evidence="4">Leucine-rich repeat (LRR) protein</fullName>
    </submittedName>
</protein>
<feature type="domain" description="Disease resistance R13L4/SHOC-2-like LRR" evidence="3">
    <location>
        <begin position="26"/>
        <end position="190"/>
    </location>
</feature>
<dbReference type="PANTHER" id="PTHR46652:SF3">
    <property type="entry name" value="LEUCINE-RICH REPEAT-CONTAINING PROTEIN 9"/>
    <property type="match status" value="1"/>
</dbReference>
<evidence type="ECO:0000313" key="4">
    <source>
        <dbReference type="EMBL" id="PWK62740.1"/>
    </source>
</evidence>
<keyword evidence="5" id="KW-1185">Reference proteome</keyword>
<dbReference type="Pfam" id="PF23598">
    <property type="entry name" value="LRR_14"/>
    <property type="match status" value="1"/>
</dbReference>
<dbReference type="InterPro" id="IPR001611">
    <property type="entry name" value="Leu-rich_rpt"/>
</dbReference>
<keyword evidence="2" id="KW-0677">Repeat</keyword>
<reference evidence="4 5" key="1">
    <citation type="submission" date="2018-05" db="EMBL/GenBank/DDBJ databases">
        <title>Genomic Encyclopedia of Type Strains, Phase IV (KMG-IV): sequencing the most valuable type-strain genomes for metagenomic binning, comparative biology and taxonomic classification.</title>
        <authorList>
            <person name="Goeker M."/>
        </authorList>
    </citation>
    <scope>NUCLEOTIDE SEQUENCE [LARGE SCALE GENOMIC DNA]</scope>
    <source>
        <strain evidence="4 5">DSM 16097</strain>
    </source>
</reference>
<dbReference type="InterPro" id="IPR003591">
    <property type="entry name" value="Leu-rich_rpt_typical-subtyp"/>
</dbReference>
<accession>A0A316GNK7</accession>
<organism evidence="4 5">
    <name type="scientific">Roseicyclus mahoneyensis</name>
    <dbReference type="NCBI Taxonomy" id="164332"/>
    <lineage>
        <taxon>Bacteria</taxon>
        <taxon>Pseudomonadati</taxon>
        <taxon>Pseudomonadota</taxon>
        <taxon>Alphaproteobacteria</taxon>
        <taxon>Rhodobacterales</taxon>
        <taxon>Roseobacteraceae</taxon>
        <taxon>Roseicyclus</taxon>
    </lineage>
</organism>
<evidence type="ECO:0000259" key="3">
    <source>
        <dbReference type="Pfam" id="PF23598"/>
    </source>
</evidence>
<dbReference type="EMBL" id="QGGW01000001">
    <property type="protein sequence ID" value="PWK62740.1"/>
    <property type="molecule type" value="Genomic_DNA"/>
</dbReference>
<dbReference type="Gene3D" id="3.80.10.10">
    <property type="entry name" value="Ribonuclease Inhibitor"/>
    <property type="match status" value="1"/>
</dbReference>
<comment type="caution">
    <text evidence="4">The sequence shown here is derived from an EMBL/GenBank/DDBJ whole genome shotgun (WGS) entry which is preliminary data.</text>
</comment>
<dbReference type="SUPFAM" id="SSF52058">
    <property type="entry name" value="L domain-like"/>
    <property type="match status" value="1"/>
</dbReference>
<gene>
    <name evidence="4" type="ORF">C7455_101773</name>
</gene>
<dbReference type="RefSeq" id="WP_146199916.1">
    <property type="nucleotide sequence ID" value="NZ_QGGW01000001.1"/>
</dbReference>
<evidence type="ECO:0000256" key="1">
    <source>
        <dbReference type="ARBA" id="ARBA00022614"/>
    </source>
</evidence>